<evidence type="ECO:0000256" key="1">
    <source>
        <dbReference type="SAM" id="MobiDB-lite"/>
    </source>
</evidence>
<feature type="compositionally biased region" description="Pro residues" evidence="1">
    <location>
        <begin position="296"/>
        <end position="308"/>
    </location>
</feature>
<evidence type="ECO:0000313" key="3">
    <source>
        <dbReference type="Proteomes" id="UP000664277"/>
    </source>
</evidence>
<organism evidence="2 3">
    <name type="scientific">Candidatus Obscuribacter phosphatis</name>
    <dbReference type="NCBI Taxonomy" id="1906157"/>
    <lineage>
        <taxon>Bacteria</taxon>
        <taxon>Bacillati</taxon>
        <taxon>Candidatus Melainabacteria</taxon>
        <taxon>Candidatus Obscuribacterales</taxon>
        <taxon>Candidatus Obscuribacteraceae</taxon>
        <taxon>Candidatus Obscuribacter</taxon>
    </lineage>
</organism>
<dbReference type="EMBL" id="JAFLCK010000047">
    <property type="protein sequence ID" value="MBN8662671.1"/>
    <property type="molecule type" value="Genomic_DNA"/>
</dbReference>
<reference evidence="2" key="1">
    <citation type="submission" date="2021-02" db="EMBL/GenBank/DDBJ databases">
        <title>Genome-Resolved Metagenomics of a Microbial Community Performing Photosynthetic Biological Nutrient Removal.</title>
        <authorList>
            <person name="Mcdaniel E.A."/>
        </authorList>
    </citation>
    <scope>NUCLEOTIDE SEQUENCE</scope>
    <source>
        <strain evidence="2">UWPOB_OBS1</strain>
    </source>
</reference>
<protein>
    <submittedName>
        <fullName evidence="2">Uncharacterized protein</fullName>
    </submittedName>
</protein>
<proteinExistence type="predicted"/>
<name>A0A8J7PAS7_9BACT</name>
<feature type="region of interest" description="Disordered" evidence="1">
    <location>
        <begin position="269"/>
        <end position="316"/>
    </location>
</feature>
<feature type="region of interest" description="Disordered" evidence="1">
    <location>
        <begin position="884"/>
        <end position="905"/>
    </location>
</feature>
<comment type="caution">
    <text evidence="2">The sequence shown here is derived from an EMBL/GenBank/DDBJ whole genome shotgun (WGS) entry which is preliminary data.</text>
</comment>
<dbReference type="Proteomes" id="UP000664277">
    <property type="component" value="Unassembled WGS sequence"/>
</dbReference>
<accession>A0A8J7PAS7</accession>
<evidence type="ECO:0000313" key="2">
    <source>
        <dbReference type="EMBL" id="MBN8662671.1"/>
    </source>
</evidence>
<feature type="compositionally biased region" description="Polar residues" evidence="1">
    <location>
        <begin position="574"/>
        <end position="587"/>
    </location>
</feature>
<dbReference type="AlphaFoldDB" id="A0A8J7PAS7"/>
<feature type="region of interest" description="Disordered" evidence="1">
    <location>
        <begin position="507"/>
        <end position="526"/>
    </location>
</feature>
<feature type="non-terminal residue" evidence="2">
    <location>
        <position position="905"/>
    </location>
</feature>
<feature type="compositionally biased region" description="Low complexity" evidence="1">
    <location>
        <begin position="884"/>
        <end position="899"/>
    </location>
</feature>
<feature type="compositionally biased region" description="Polar residues" evidence="1">
    <location>
        <begin position="696"/>
        <end position="727"/>
    </location>
</feature>
<gene>
    <name evidence="2" type="ORF">J0M35_20050</name>
</gene>
<feature type="region of interest" description="Disordered" evidence="1">
    <location>
        <begin position="469"/>
        <end position="492"/>
    </location>
</feature>
<feature type="region of interest" description="Disordered" evidence="1">
    <location>
        <begin position="546"/>
        <end position="727"/>
    </location>
</feature>
<feature type="compositionally biased region" description="Low complexity" evidence="1">
    <location>
        <begin position="614"/>
        <end position="656"/>
    </location>
</feature>
<sequence>MNSMLRQNNLRLPDIKPYLRSFERQQPISQEEWGARESKLFQPGCLIFCLEPAAAPSGLSSFSKKGEEAAGESYRVKDLCFVVSAEDGQTMVVNVTASAYEFRTLDSLMVEKARKSILDGRDFHYVAARPTQRLDKAKEKSLYEAAAKYAQGGARRSLTVEGSTLSEPVFALLRELGANLVTTNPQAGRTVVDIGQVCHMIITPEGRQEDKTKSLLRTNFAAIKAADLETLAGGGSAPQPAAANQGLYTEDPAALFYGQGADLGALASEPAPAPMLETPAPMLETPAPMLETPAPYIAPPAPPEPEPIQPGLSAGSLLSPAPAPIISSPTSSANKLAALAPQSLDEMRAEQVQNTSSEKLVAPEWFVLSHDLVPLSALEKPVSATNSYVQEALAAPPEALPETPAANKEDFASQFLSDYSAGHAGSKAIEESERAIAAEREITAQEEAAKQKRLREYFGDEHFNTYISESKPAALPQETGAESTPAGSPELATFDSDIFASAGRSTLETNPEAALPEPPKEAEAPALPNSWMSYADKLEKEAPTKGAFGFDSMITTGGDSPIPEKPTSDIETVAPSSLTGYPSSPDVSSHDELLSQRSSSILDMLGGYETPENQSQAPSEAAAVSPEPAQAQEITAAPQETAAQPEAQIAAPTAETPAEEAPAEPRTLPPATRVRPRDYSNPLKGAKPIFEPRRTPQATPMGVNQSSMPITAETSQPAQTEESNSSKVEAQTVFEPVLEALMPTIEPAAPIAEAPVVEAAPVFEAPAPVFEAPAPVVEAAPIFEAPAPVVEAAPVFEAPAPVVEAAPVVEEAPAPVFEAPAPVVEAAPVFEAPAPVIEAAPAFEAPAPVVEAAPVFEAPAPVGRTPTSLPRDPPRAENCWRCRAMASSASTRSSPVRARNSGGVG</sequence>